<dbReference type="SUPFAM" id="SSF54427">
    <property type="entry name" value="NTF2-like"/>
    <property type="match status" value="1"/>
</dbReference>
<reference evidence="2 3" key="1">
    <citation type="submission" date="2016-06" db="EMBL/GenBank/DDBJ databases">
        <title>Comparative genomics of the ectomycorrhizal sister species Rhizopogon vinicolor and Rhizopogon vesiculosus (Basidiomycota: Boletales) reveals a divergence of the mating type B locus.</title>
        <authorList>
            <consortium name="DOE Joint Genome Institute"/>
            <person name="Mujic A.B."/>
            <person name="Kuo A."/>
            <person name="Tritt A."/>
            <person name="Lipzen A."/>
            <person name="Chen C."/>
            <person name="Johnson J."/>
            <person name="Sharma A."/>
            <person name="Barry K."/>
            <person name="Grigoriev I.V."/>
            <person name="Spatafora J.W."/>
        </authorList>
    </citation>
    <scope>NUCLEOTIDE SEQUENCE [LARGE SCALE GENOMIC DNA]</scope>
    <source>
        <strain evidence="2 3">AM-OR11-026</strain>
    </source>
</reference>
<dbReference type="STRING" id="1314800.A0A1B7MWA3"/>
<keyword evidence="3" id="KW-1185">Reference proteome</keyword>
<evidence type="ECO:0008006" key="4">
    <source>
        <dbReference type="Google" id="ProtNLM"/>
    </source>
</evidence>
<protein>
    <recommendedName>
        <fullName evidence="4">SnoaL-like domain-containing protein</fullName>
    </recommendedName>
</protein>
<dbReference type="AlphaFoldDB" id="A0A1B7MWA3"/>
<dbReference type="PANTHER" id="PTHR34213:SF2">
    <property type="entry name" value="NUCLEAR TRANSPORT FACTOR 2 (NTF2) FAMILY PROTEIN"/>
    <property type="match status" value="1"/>
</dbReference>
<feature type="region of interest" description="Disordered" evidence="1">
    <location>
        <begin position="58"/>
        <end position="80"/>
    </location>
</feature>
<dbReference type="OrthoDB" id="2400485at2759"/>
<gene>
    <name evidence="2" type="ORF">K503DRAFT_743623</name>
</gene>
<dbReference type="Proteomes" id="UP000092154">
    <property type="component" value="Unassembled WGS sequence"/>
</dbReference>
<dbReference type="InterPro" id="IPR032710">
    <property type="entry name" value="NTF2-like_dom_sf"/>
</dbReference>
<proteinExistence type="predicted"/>
<dbReference type="EMBL" id="KV448388">
    <property type="protein sequence ID" value="OAX36859.1"/>
    <property type="molecule type" value="Genomic_DNA"/>
</dbReference>
<organism evidence="2 3">
    <name type="scientific">Rhizopogon vinicolor AM-OR11-026</name>
    <dbReference type="NCBI Taxonomy" id="1314800"/>
    <lineage>
        <taxon>Eukaryota</taxon>
        <taxon>Fungi</taxon>
        <taxon>Dikarya</taxon>
        <taxon>Basidiomycota</taxon>
        <taxon>Agaricomycotina</taxon>
        <taxon>Agaricomycetes</taxon>
        <taxon>Agaricomycetidae</taxon>
        <taxon>Boletales</taxon>
        <taxon>Suillineae</taxon>
        <taxon>Rhizopogonaceae</taxon>
        <taxon>Rhizopogon</taxon>
    </lineage>
</organism>
<feature type="region of interest" description="Disordered" evidence="1">
    <location>
        <begin position="1"/>
        <end position="29"/>
    </location>
</feature>
<name>A0A1B7MWA3_9AGAM</name>
<evidence type="ECO:0000313" key="2">
    <source>
        <dbReference type="EMBL" id="OAX36859.1"/>
    </source>
</evidence>
<evidence type="ECO:0000256" key="1">
    <source>
        <dbReference type="SAM" id="MobiDB-lite"/>
    </source>
</evidence>
<sequence length="229" mass="25711">MSTSPLETSTTRVTSRQSSDSASPTMTYHHSIMPIPLPIPDLVNSAAGGAHYSGAPVSDSDNGLVASPASGEPSPPLQGDETIRDCIMADLKELYCCRPSKEIFERIWRPDAVFEDPSVKCEGYAEYAAQWFAMPKIFSKSETISSRVMSFTRCPRRLVYAQTQEYTLRFLETKKLIDSIIVVELDDDYKIIRMTDQWNGKQLRSWFGPNLLRRAKAVVTPWLIRAPKA</sequence>
<accession>A0A1B7MWA3</accession>
<dbReference type="PANTHER" id="PTHR34213">
    <property type="entry name" value="NUCLEAR TRANSPORT FACTOR 2 (NTF2) FAMILY PROTEIN"/>
    <property type="match status" value="1"/>
</dbReference>
<feature type="compositionally biased region" description="Low complexity" evidence="1">
    <location>
        <begin position="8"/>
        <end position="21"/>
    </location>
</feature>
<dbReference type="InParanoid" id="A0A1B7MWA3"/>
<evidence type="ECO:0000313" key="3">
    <source>
        <dbReference type="Proteomes" id="UP000092154"/>
    </source>
</evidence>